<dbReference type="EMBL" id="CM007377">
    <property type="protein sequence ID" value="OIV93778.1"/>
    <property type="molecule type" value="Genomic_DNA"/>
</dbReference>
<keyword evidence="2" id="KW-0808">Transferase</keyword>
<protein>
    <recommendedName>
        <fullName evidence="5">UDP-glycosyltransferases domain-containing protein</fullName>
    </recommendedName>
</protein>
<sequence>MSEENTLEVLILSLPFQGHLNPMLNLGKHLISKGVHVTFAVTEDGRHHMKQNLHNSKIQFEFFSNGLSLDFDRSNIDVLINSLNVKGSKNFSTLLTTLTKVHNYSCVIINPFVPFAIDVIADHGIPCAMLWIQASAVYSIYYRYYKNIDYFPNLEDPNEKVNLPSLPVFDVRDLPSFILPSSPRYYTVYMNDLFKALDKVKWVLDLPLEFLEETKGRGLVVKWSPQEKVLMHPGVACFVSHCGWNSMIETLITGVSVICYPEWSDQRTNAKLIENVFQNGVNLKCDEDRVASTEEIERCIREVMEGPSALKIKKRAIEIKESARKSLQEGGTSHQNLDKFVNDLTETNTVKA</sequence>
<evidence type="ECO:0008006" key="5">
    <source>
        <dbReference type="Google" id="ProtNLM"/>
    </source>
</evidence>
<dbReference type="Pfam" id="PF00201">
    <property type="entry name" value="UDPGT"/>
    <property type="match status" value="1"/>
</dbReference>
<dbReference type="OMA" id="KLVPWCK"/>
<dbReference type="PANTHER" id="PTHR11926:SF1264">
    <property type="entry name" value="GLYCOSYLTRANSFERASE-RELATED"/>
    <property type="match status" value="1"/>
</dbReference>
<keyword evidence="4" id="KW-1185">Reference proteome</keyword>
<evidence type="ECO:0000256" key="1">
    <source>
        <dbReference type="ARBA" id="ARBA00009995"/>
    </source>
</evidence>
<dbReference type="Gene3D" id="3.40.50.2000">
    <property type="entry name" value="Glycogen Phosphorylase B"/>
    <property type="match status" value="3"/>
</dbReference>
<dbReference type="InterPro" id="IPR002213">
    <property type="entry name" value="UDP_glucos_trans"/>
</dbReference>
<dbReference type="Proteomes" id="UP000188354">
    <property type="component" value="Chromosome LG17"/>
</dbReference>
<accession>A0A1J7H091</accession>
<dbReference type="CDD" id="cd03784">
    <property type="entry name" value="GT1_Gtf-like"/>
    <property type="match status" value="1"/>
</dbReference>
<name>A0A1J7H091_LUPAN</name>
<dbReference type="GO" id="GO:0080043">
    <property type="term" value="F:quercetin 3-O-glucosyltransferase activity"/>
    <property type="evidence" value="ECO:0007669"/>
    <property type="project" value="TreeGrafter"/>
</dbReference>
<gene>
    <name evidence="3" type="ORF">TanjilG_07681</name>
</gene>
<reference evidence="3 4" key="1">
    <citation type="journal article" date="2017" name="Plant Biotechnol. J.">
        <title>A comprehensive draft genome sequence for lupin (Lupinus angustifolius), an emerging health food: insights into plant-microbe interactions and legume evolution.</title>
        <authorList>
            <person name="Hane J.K."/>
            <person name="Ming Y."/>
            <person name="Kamphuis L.G."/>
            <person name="Nelson M.N."/>
            <person name="Garg G."/>
            <person name="Atkins C.A."/>
            <person name="Bayer P.E."/>
            <person name="Bravo A."/>
            <person name="Bringans S."/>
            <person name="Cannon S."/>
            <person name="Edwards D."/>
            <person name="Foley R."/>
            <person name="Gao L.L."/>
            <person name="Harrison M.J."/>
            <person name="Huang W."/>
            <person name="Hurgobin B."/>
            <person name="Li S."/>
            <person name="Liu C.W."/>
            <person name="McGrath A."/>
            <person name="Morahan G."/>
            <person name="Murray J."/>
            <person name="Weller J."/>
            <person name="Jian J."/>
            <person name="Singh K.B."/>
        </authorList>
    </citation>
    <scope>NUCLEOTIDE SEQUENCE [LARGE SCALE GENOMIC DNA]</scope>
    <source>
        <strain evidence="4">cv. Tanjil</strain>
        <tissue evidence="3">Whole plant</tissue>
    </source>
</reference>
<dbReference type="PANTHER" id="PTHR11926">
    <property type="entry name" value="GLUCOSYL/GLUCURONOSYL TRANSFERASES"/>
    <property type="match status" value="1"/>
</dbReference>
<dbReference type="Gramene" id="OIV93778">
    <property type="protein sequence ID" value="OIV93778"/>
    <property type="gene ID" value="TanjilG_07681"/>
</dbReference>
<evidence type="ECO:0000256" key="2">
    <source>
        <dbReference type="ARBA" id="ARBA00022679"/>
    </source>
</evidence>
<dbReference type="AlphaFoldDB" id="A0A1J7H091"/>
<dbReference type="SUPFAM" id="SSF53756">
    <property type="entry name" value="UDP-Glycosyltransferase/glycogen phosphorylase"/>
    <property type="match status" value="1"/>
</dbReference>
<evidence type="ECO:0000313" key="4">
    <source>
        <dbReference type="Proteomes" id="UP000188354"/>
    </source>
</evidence>
<organism evidence="3 4">
    <name type="scientific">Lupinus angustifolius</name>
    <name type="common">Narrow-leaved blue lupine</name>
    <dbReference type="NCBI Taxonomy" id="3871"/>
    <lineage>
        <taxon>Eukaryota</taxon>
        <taxon>Viridiplantae</taxon>
        <taxon>Streptophyta</taxon>
        <taxon>Embryophyta</taxon>
        <taxon>Tracheophyta</taxon>
        <taxon>Spermatophyta</taxon>
        <taxon>Magnoliopsida</taxon>
        <taxon>eudicotyledons</taxon>
        <taxon>Gunneridae</taxon>
        <taxon>Pentapetalae</taxon>
        <taxon>rosids</taxon>
        <taxon>fabids</taxon>
        <taxon>Fabales</taxon>
        <taxon>Fabaceae</taxon>
        <taxon>Papilionoideae</taxon>
        <taxon>50 kb inversion clade</taxon>
        <taxon>genistoids sensu lato</taxon>
        <taxon>core genistoids</taxon>
        <taxon>Genisteae</taxon>
        <taxon>Lupinus</taxon>
    </lineage>
</organism>
<proteinExistence type="inferred from homology"/>
<comment type="similarity">
    <text evidence="1">Belongs to the UDP-glycosyltransferase family.</text>
</comment>
<dbReference type="GO" id="GO:0080044">
    <property type="term" value="F:quercetin 7-O-glucosyltransferase activity"/>
    <property type="evidence" value="ECO:0007669"/>
    <property type="project" value="TreeGrafter"/>
</dbReference>
<evidence type="ECO:0000313" key="3">
    <source>
        <dbReference type="EMBL" id="OIV93778.1"/>
    </source>
</evidence>
<dbReference type="GO" id="GO:0010294">
    <property type="term" value="F:abscisic acid glucosyltransferase activity"/>
    <property type="evidence" value="ECO:0007669"/>
    <property type="project" value="TreeGrafter"/>
</dbReference>